<dbReference type="EMBL" id="HG675817">
    <property type="protein sequence ID" value="CDJ43522.1"/>
    <property type="molecule type" value="Genomic_DNA"/>
</dbReference>
<evidence type="ECO:0000313" key="1">
    <source>
        <dbReference type="EMBL" id="CDJ43522.1"/>
    </source>
</evidence>
<reference evidence="1" key="1">
    <citation type="submission" date="2013-10" db="EMBL/GenBank/DDBJ databases">
        <title>Genomic analysis of the causative agents of coccidiosis in chickens.</title>
        <authorList>
            <person name="Reid A.J."/>
            <person name="Blake D."/>
            <person name="Billington K."/>
            <person name="Browne H."/>
            <person name="Dunn M."/>
            <person name="Hung S."/>
            <person name="Kawahara F."/>
            <person name="Miranda-Saavedra D."/>
            <person name="Mourier T."/>
            <person name="Nagra H."/>
            <person name="Otto T.D."/>
            <person name="Rawlings N."/>
            <person name="Sanchez A."/>
            <person name="Sanders M."/>
            <person name="Subramaniam C."/>
            <person name="Tay Y."/>
            <person name="Dear P."/>
            <person name="Doerig C."/>
            <person name="Gruber A."/>
            <person name="Parkinson J."/>
            <person name="Shirley M."/>
            <person name="Wan K.L."/>
            <person name="Berriman M."/>
            <person name="Tomley F."/>
            <person name="Pain A."/>
        </authorList>
    </citation>
    <scope>NUCLEOTIDE SEQUENCE [LARGE SCALE GENOMIC DNA]</scope>
    <source>
        <strain evidence="1">Houghton</strain>
    </source>
</reference>
<sequence length="21" mass="2511">MRKLPFMALSDIIRQQHLKGK</sequence>
<keyword evidence="2" id="KW-1185">Reference proteome</keyword>
<name>U6KZE7_EIMTE</name>
<proteinExistence type="predicted"/>
<feature type="non-terminal residue" evidence="1">
    <location>
        <position position="21"/>
    </location>
</feature>
<dbReference type="AlphaFoldDB" id="U6KZE7"/>
<evidence type="ECO:0000313" key="2">
    <source>
        <dbReference type="Proteomes" id="UP000030747"/>
    </source>
</evidence>
<reference evidence="1" key="2">
    <citation type="submission" date="2013-10" db="EMBL/GenBank/DDBJ databases">
        <authorList>
            <person name="Aslett M."/>
        </authorList>
    </citation>
    <scope>NUCLEOTIDE SEQUENCE [LARGE SCALE GENOMIC DNA]</scope>
    <source>
        <strain evidence="1">Houghton</strain>
    </source>
</reference>
<dbReference type="Proteomes" id="UP000030747">
    <property type="component" value="Unassembled WGS sequence"/>
</dbReference>
<protein>
    <submittedName>
        <fullName evidence="1">Uncharacterized protein</fullName>
    </submittedName>
</protein>
<organism evidence="1 2">
    <name type="scientific">Eimeria tenella</name>
    <name type="common">Coccidian parasite</name>
    <dbReference type="NCBI Taxonomy" id="5802"/>
    <lineage>
        <taxon>Eukaryota</taxon>
        <taxon>Sar</taxon>
        <taxon>Alveolata</taxon>
        <taxon>Apicomplexa</taxon>
        <taxon>Conoidasida</taxon>
        <taxon>Coccidia</taxon>
        <taxon>Eucoccidiorida</taxon>
        <taxon>Eimeriorina</taxon>
        <taxon>Eimeriidae</taxon>
        <taxon>Eimeria</taxon>
    </lineage>
</organism>
<accession>U6KZE7</accession>
<gene>
    <name evidence="1" type="ORF">ETH_00016705</name>
</gene>